<name>A0AAW0MUM0_9GOBI</name>
<dbReference type="EMBL" id="JBBPFD010000079">
    <property type="protein sequence ID" value="KAK7880559.1"/>
    <property type="molecule type" value="Genomic_DNA"/>
</dbReference>
<protein>
    <submittedName>
        <fullName evidence="1">Uncharacterized protein</fullName>
    </submittedName>
</protein>
<accession>A0AAW0MUM0</accession>
<evidence type="ECO:0000313" key="1">
    <source>
        <dbReference type="EMBL" id="KAK7880559.1"/>
    </source>
</evidence>
<gene>
    <name evidence="1" type="ORF">WMY93_032803</name>
</gene>
<organism evidence="1 2">
    <name type="scientific">Mugilogobius chulae</name>
    <name type="common">yellowstripe goby</name>
    <dbReference type="NCBI Taxonomy" id="88201"/>
    <lineage>
        <taxon>Eukaryota</taxon>
        <taxon>Metazoa</taxon>
        <taxon>Chordata</taxon>
        <taxon>Craniata</taxon>
        <taxon>Vertebrata</taxon>
        <taxon>Euteleostomi</taxon>
        <taxon>Actinopterygii</taxon>
        <taxon>Neopterygii</taxon>
        <taxon>Teleostei</taxon>
        <taxon>Neoteleostei</taxon>
        <taxon>Acanthomorphata</taxon>
        <taxon>Gobiaria</taxon>
        <taxon>Gobiiformes</taxon>
        <taxon>Gobioidei</taxon>
        <taxon>Gobiidae</taxon>
        <taxon>Gobionellinae</taxon>
        <taxon>Mugilogobius</taxon>
    </lineage>
</organism>
<sequence>MREDSVRNGENETPRVLVCCGGLNNVDYSQMDLAPMRGLLKLIDFAEPTFVWLSLPSSSILSSGMS</sequence>
<reference evidence="2" key="1">
    <citation type="submission" date="2024-04" db="EMBL/GenBank/DDBJ databases">
        <title>Salinicola lusitanus LLJ914,a marine bacterium isolated from the Okinawa Trough.</title>
        <authorList>
            <person name="Li J."/>
        </authorList>
    </citation>
    <scope>NUCLEOTIDE SEQUENCE [LARGE SCALE GENOMIC DNA]</scope>
</reference>
<proteinExistence type="predicted"/>
<dbReference type="Proteomes" id="UP001460270">
    <property type="component" value="Unassembled WGS sequence"/>
</dbReference>
<dbReference type="AlphaFoldDB" id="A0AAW0MUM0"/>
<keyword evidence="2" id="KW-1185">Reference proteome</keyword>
<comment type="caution">
    <text evidence="1">The sequence shown here is derived from an EMBL/GenBank/DDBJ whole genome shotgun (WGS) entry which is preliminary data.</text>
</comment>
<evidence type="ECO:0000313" key="2">
    <source>
        <dbReference type="Proteomes" id="UP001460270"/>
    </source>
</evidence>